<reference evidence="3" key="1">
    <citation type="submission" date="2021-02" db="EMBL/GenBank/DDBJ databases">
        <authorList>
            <person name="Nowell W R."/>
        </authorList>
    </citation>
    <scope>NUCLEOTIDE SEQUENCE</scope>
</reference>
<dbReference type="Proteomes" id="UP000663838">
    <property type="component" value="Unassembled WGS sequence"/>
</dbReference>
<feature type="compositionally biased region" description="Polar residues" evidence="1">
    <location>
        <begin position="45"/>
        <end position="74"/>
    </location>
</feature>
<dbReference type="AlphaFoldDB" id="A0A821GJ13"/>
<evidence type="ECO:0000313" key="2">
    <source>
        <dbReference type="EMBL" id="CAF4443950.1"/>
    </source>
</evidence>
<name>A0A821GJ13_9BILA</name>
<dbReference type="Proteomes" id="UP000663862">
    <property type="component" value="Unassembled WGS sequence"/>
</dbReference>
<accession>A0A821GJ13</accession>
<comment type="caution">
    <text evidence="3">The sequence shown here is derived from an EMBL/GenBank/DDBJ whole genome shotgun (WGS) entry which is preliminary data.</text>
</comment>
<evidence type="ECO:0000313" key="4">
    <source>
        <dbReference type="Proteomes" id="UP000663838"/>
    </source>
</evidence>
<protein>
    <submittedName>
        <fullName evidence="3">Uncharacterized protein</fullName>
    </submittedName>
</protein>
<dbReference type="EMBL" id="CAJOBQ010001002">
    <property type="protein sequence ID" value="CAF4443950.1"/>
    <property type="molecule type" value="Genomic_DNA"/>
</dbReference>
<gene>
    <name evidence="3" type="ORF">TOA249_LOCUS15087</name>
    <name evidence="2" type="ORF">TSG867_LOCUS16429</name>
</gene>
<proteinExistence type="predicted"/>
<feature type="region of interest" description="Disordered" evidence="1">
    <location>
        <begin position="40"/>
        <end position="74"/>
    </location>
</feature>
<dbReference type="EMBL" id="CAJOBS010000966">
    <property type="protein sequence ID" value="CAF4667899.1"/>
    <property type="molecule type" value="Genomic_DNA"/>
</dbReference>
<organism evidence="3 4">
    <name type="scientific">Rotaria socialis</name>
    <dbReference type="NCBI Taxonomy" id="392032"/>
    <lineage>
        <taxon>Eukaryota</taxon>
        <taxon>Metazoa</taxon>
        <taxon>Spiralia</taxon>
        <taxon>Gnathifera</taxon>
        <taxon>Rotifera</taxon>
        <taxon>Eurotatoria</taxon>
        <taxon>Bdelloidea</taxon>
        <taxon>Philodinida</taxon>
        <taxon>Philodinidae</taxon>
        <taxon>Rotaria</taxon>
    </lineage>
</organism>
<sequence length="172" mass="19377">MAFPPQETCDVKMVPTERLRVVWKRKSGFSSYYELDTKQQDQRHIGQNLSSDSCDNSENVSGSNRYQTDQVNDSVGGSFMGIGDSVSYNQANAKIDGSSNSDSNPISKDWRNACTWCRAAIQDRQTAHDDAKAQNDAPSFQELIQKTLDFSTYNRQFIKFIGEKFIVKPVKA</sequence>
<evidence type="ECO:0000313" key="3">
    <source>
        <dbReference type="EMBL" id="CAF4667899.1"/>
    </source>
</evidence>
<evidence type="ECO:0000256" key="1">
    <source>
        <dbReference type="SAM" id="MobiDB-lite"/>
    </source>
</evidence>